<dbReference type="Pfam" id="PF12728">
    <property type="entry name" value="HTH_17"/>
    <property type="match status" value="1"/>
</dbReference>
<gene>
    <name evidence="2" type="ORF">LWC34_06345</name>
</gene>
<feature type="domain" description="Helix-turn-helix" evidence="1">
    <location>
        <begin position="13"/>
        <end position="60"/>
    </location>
</feature>
<dbReference type="EMBL" id="JAJVCN010000001">
    <property type="protein sequence ID" value="MCE7002451.1"/>
    <property type="molecule type" value="Genomic_DNA"/>
</dbReference>
<keyword evidence="3" id="KW-1185">Reference proteome</keyword>
<proteinExistence type="predicted"/>
<dbReference type="SUPFAM" id="SSF46955">
    <property type="entry name" value="Putative DNA-binding domain"/>
    <property type="match status" value="1"/>
</dbReference>
<reference evidence="2 3" key="1">
    <citation type="submission" date="2021-12" db="EMBL/GenBank/DDBJ databases">
        <title>Genome sequence of Kibdelosporangium philippinense ATCC 49844.</title>
        <authorList>
            <person name="Fedorov E.A."/>
            <person name="Omeragic M."/>
            <person name="Shalygina K.F."/>
            <person name="Maclea K.S."/>
        </authorList>
    </citation>
    <scope>NUCLEOTIDE SEQUENCE [LARGE SCALE GENOMIC DNA]</scope>
    <source>
        <strain evidence="2 3">ATCC 49844</strain>
    </source>
</reference>
<accession>A0ABS8Z3E0</accession>
<dbReference type="InterPro" id="IPR036388">
    <property type="entry name" value="WH-like_DNA-bd_sf"/>
</dbReference>
<organism evidence="2 3">
    <name type="scientific">Kibdelosporangium philippinense</name>
    <dbReference type="NCBI Taxonomy" id="211113"/>
    <lineage>
        <taxon>Bacteria</taxon>
        <taxon>Bacillati</taxon>
        <taxon>Actinomycetota</taxon>
        <taxon>Actinomycetes</taxon>
        <taxon>Pseudonocardiales</taxon>
        <taxon>Pseudonocardiaceae</taxon>
        <taxon>Kibdelosporangium</taxon>
    </lineage>
</organism>
<protein>
    <submittedName>
        <fullName evidence="2">Helix-turn-helix domain-containing protein</fullName>
    </submittedName>
</protein>
<evidence type="ECO:0000313" key="3">
    <source>
        <dbReference type="Proteomes" id="UP001521150"/>
    </source>
</evidence>
<dbReference type="Proteomes" id="UP001521150">
    <property type="component" value="Unassembled WGS sequence"/>
</dbReference>
<dbReference type="RefSeq" id="WP_233723576.1">
    <property type="nucleotide sequence ID" value="NZ_JAJVCN010000001.1"/>
</dbReference>
<sequence>MTADIGGIDPLWTTDDVAQYLKIKVKTLRNWRSQDYGPPCKRIGKHVRYDPDTVREWFDQLGDYPDAA</sequence>
<name>A0ABS8Z3E0_9PSEU</name>
<evidence type="ECO:0000259" key="1">
    <source>
        <dbReference type="Pfam" id="PF12728"/>
    </source>
</evidence>
<dbReference type="InterPro" id="IPR009061">
    <property type="entry name" value="DNA-bd_dom_put_sf"/>
</dbReference>
<dbReference type="Gene3D" id="1.10.10.10">
    <property type="entry name" value="Winged helix-like DNA-binding domain superfamily/Winged helix DNA-binding domain"/>
    <property type="match status" value="1"/>
</dbReference>
<dbReference type="InterPro" id="IPR041657">
    <property type="entry name" value="HTH_17"/>
</dbReference>
<evidence type="ECO:0000313" key="2">
    <source>
        <dbReference type="EMBL" id="MCE7002451.1"/>
    </source>
</evidence>
<comment type="caution">
    <text evidence="2">The sequence shown here is derived from an EMBL/GenBank/DDBJ whole genome shotgun (WGS) entry which is preliminary data.</text>
</comment>